<dbReference type="InterPro" id="IPR015300">
    <property type="entry name" value="DNA-bd_pseudobarrel_sf"/>
</dbReference>
<comment type="subcellular location">
    <subcellularLocation>
        <location evidence="1">Nucleus</location>
    </subcellularLocation>
</comment>
<keyword evidence="7" id="KW-1185">Reference proteome</keyword>
<evidence type="ECO:0000256" key="2">
    <source>
        <dbReference type="ARBA" id="ARBA00023015"/>
    </source>
</evidence>
<evidence type="ECO:0000256" key="4">
    <source>
        <dbReference type="ARBA" id="ARBA00023163"/>
    </source>
</evidence>
<dbReference type="PANTHER" id="PTHR34269">
    <property type="entry name" value="TRANSCRIPTION FACTOR B3-DOMAIN FAMILY-RELATED"/>
    <property type="match status" value="1"/>
</dbReference>
<evidence type="ECO:0000256" key="1">
    <source>
        <dbReference type="ARBA" id="ARBA00004123"/>
    </source>
</evidence>
<name>A0AAP0X6V0_LIQFO</name>
<dbReference type="PANTHER" id="PTHR34269:SF11">
    <property type="entry name" value="B3 DOMAIN PROTEIN"/>
    <property type="match status" value="1"/>
</dbReference>
<keyword evidence="3" id="KW-0238">DNA-binding</keyword>
<proteinExistence type="predicted"/>
<sequence>MVEIRADPPHLLEIFPWEIKKVLTNRDVGFFGGLELSQEQVYYHIFKYWDEKMASLVIHRGGHVPIVMRDLDTNTEHELFFKKWTSDENYVIHTYWKREFVARRGLKEGMLIGMYWNISSSCFCFSVLNNSHVSHR</sequence>
<dbReference type="Proteomes" id="UP001415857">
    <property type="component" value="Unassembled WGS sequence"/>
</dbReference>
<keyword evidence="2" id="KW-0805">Transcription regulation</keyword>
<evidence type="ECO:0000256" key="5">
    <source>
        <dbReference type="ARBA" id="ARBA00023242"/>
    </source>
</evidence>
<evidence type="ECO:0008006" key="8">
    <source>
        <dbReference type="Google" id="ProtNLM"/>
    </source>
</evidence>
<dbReference type="SUPFAM" id="SSF101936">
    <property type="entry name" value="DNA-binding pseudobarrel domain"/>
    <property type="match status" value="1"/>
</dbReference>
<evidence type="ECO:0000313" key="7">
    <source>
        <dbReference type="Proteomes" id="UP001415857"/>
    </source>
</evidence>
<keyword evidence="4" id="KW-0804">Transcription</keyword>
<dbReference type="InterPro" id="IPR003340">
    <property type="entry name" value="B3_DNA-bd"/>
</dbReference>
<evidence type="ECO:0000256" key="3">
    <source>
        <dbReference type="ARBA" id="ARBA00023125"/>
    </source>
</evidence>
<gene>
    <name evidence="6" type="ORF">L1049_019858</name>
</gene>
<comment type="caution">
    <text evidence="6">The sequence shown here is derived from an EMBL/GenBank/DDBJ whole genome shotgun (WGS) entry which is preliminary data.</text>
</comment>
<dbReference type="EMBL" id="JBBPBK010000001">
    <property type="protein sequence ID" value="KAK9291907.1"/>
    <property type="molecule type" value="Genomic_DNA"/>
</dbReference>
<reference evidence="6 7" key="1">
    <citation type="journal article" date="2024" name="Plant J.">
        <title>Genome sequences and population genomics reveal climatic adaptation and genomic divergence between two closely related sweetgum species.</title>
        <authorList>
            <person name="Xu W.Q."/>
            <person name="Ren C.Q."/>
            <person name="Zhang X.Y."/>
            <person name="Comes H.P."/>
            <person name="Liu X.H."/>
            <person name="Li Y.G."/>
            <person name="Kettle C.J."/>
            <person name="Jalonen R."/>
            <person name="Gaisberger H."/>
            <person name="Ma Y.Z."/>
            <person name="Qiu Y.X."/>
        </authorList>
    </citation>
    <scope>NUCLEOTIDE SEQUENCE [LARGE SCALE GENOMIC DNA]</scope>
    <source>
        <strain evidence="6">Hangzhou</strain>
    </source>
</reference>
<protein>
    <recommendedName>
        <fullName evidence="8">B3 domain-containing protein</fullName>
    </recommendedName>
</protein>
<dbReference type="GO" id="GO:0005634">
    <property type="term" value="C:nucleus"/>
    <property type="evidence" value="ECO:0007669"/>
    <property type="project" value="UniProtKB-SubCell"/>
</dbReference>
<accession>A0AAP0X6V0</accession>
<dbReference type="Gene3D" id="2.40.330.10">
    <property type="entry name" value="DNA-binding pseudobarrel domain"/>
    <property type="match status" value="1"/>
</dbReference>
<dbReference type="GO" id="GO:0003677">
    <property type="term" value="F:DNA binding"/>
    <property type="evidence" value="ECO:0007669"/>
    <property type="project" value="UniProtKB-KW"/>
</dbReference>
<evidence type="ECO:0000313" key="6">
    <source>
        <dbReference type="EMBL" id="KAK9291907.1"/>
    </source>
</evidence>
<dbReference type="CDD" id="cd10017">
    <property type="entry name" value="B3_DNA"/>
    <property type="match status" value="1"/>
</dbReference>
<dbReference type="AlphaFoldDB" id="A0AAP0X6V0"/>
<organism evidence="6 7">
    <name type="scientific">Liquidambar formosana</name>
    <name type="common">Formosan gum</name>
    <dbReference type="NCBI Taxonomy" id="63359"/>
    <lineage>
        <taxon>Eukaryota</taxon>
        <taxon>Viridiplantae</taxon>
        <taxon>Streptophyta</taxon>
        <taxon>Embryophyta</taxon>
        <taxon>Tracheophyta</taxon>
        <taxon>Spermatophyta</taxon>
        <taxon>Magnoliopsida</taxon>
        <taxon>eudicotyledons</taxon>
        <taxon>Gunneridae</taxon>
        <taxon>Pentapetalae</taxon>
        <taxon>Saxifragales</taxon>
        <taxon>Altingiaceae</taxon>
        <taxon>Liquidambar</taxon>
    </lineage>
</organism>
<dbReference type="InterPro" id="IPR051442">
    <property type="entry name" value="B3_domain"/>
</dbReference>
<keyword evidence="5" id="KW-0539">Nucleus</keyword>